<evidence type="ECO:0000259" key="10">
    <source>
        <dbReference type="PROSITE" id="PS50234"/>
    </source>
</evidence>
<feature type="domain" description="VWFA" evidence="10">
    <location>
        <begin position="7373"/>
        <end position="7579"/>
    </location>
</feature>
<accession>A0A2T9Z2C1</accession>
<dbReference type="InterPro" id="IPR002035">
    <property type="entry name" value="VWF_A"/>
</dbReference>
<gene>
    <name evidence="11" type="ORF">BB559_001373</name>
</gene>
<dbReference type="CDD" id="cd00009">
    <property type="entry name" value="AAA"/>
    <property type="match status" value="4"/>
</dbReference>
<comment type="subcellular location">
    <subcellularLocation>
        <location evidence="1">Nucleus</location>
        <location evidence="1">Nucleolus</location>
    </subcellularLocation>
    <subcellularLocation>
        <location evidence="2">Nucleus</location>
        <location evidence="2">Nucleoplasm</location>
    </subcellularLocation>
</comment>
<feature type="compositionally biased region" description="Basic and acidic residues" evidence="9">
    <location>
        <begin position="6682"/>
        <end position="6691"/>
    </location>
</feature>
<feature type="compositionally biased region" description="Polar residues" evidence="9">
    <location>
        <begin position="6963"/>
        <end position="7019"/>
    </location>
</feature>
<feature type="compositionally biased region" description="Basic and acidic residues" evidence="9">
    <location>
        <begin position="6890"/>
        <end position="6906"/>
    </location>
</feature>
<proteinExistence type="inferred from homology"/>
<dbReference type="InterPro" id="IPR011704">
    <property type="entry name" value="ATPase_dyneun-rel_AAA"/>
</dbReference>
<dbReference type="GO" id="GO:0000027">
    <property type="term" value="P:ribosomal large subunit assembly"/>
    <property type="evidence" value="ECO:0007669"/>
    <property type="project" value="TreeGrafter"/>
</dbReference>
<feature type="region of interest" description="Disordered" evidence="9">
    <location>
        <begin position="6521"/>
        <end position="7065"/>
    </location>
</feature>
<feature type="compositionally biased region" description="Basic and acidic residues" evidence="9">
    <location>
        <begin position="6580"/>
        <end position="6599"/>
    </location>
</feature>
<dbReference type="Pfam" id="PF07728">
    <property type="entry name" value="AAA_5"/>
    <property type="match status" value="7"/>
</dbReference>
<evidence type="ECO:0000256" key="8">
    <source>
        <dbReference type="ARBA" id="ARBA00023242"/>
    </source>
</evidence>
<feature type="compositionally biased region" description="Basic and acidic residues" evidence="9">
    <location>
        <begin position="7115"/>
        <end position="7138"/>
    </location>
</feature>
<evidence type="ECO:0000256" key="4">
    <source>
        <dbReference type="ARBA" id="ARBA00017143"/>
    </source>
</evidence>
<dbReference type="Pfam" id="PF17865">
    <property type="entry name" value="AAA_lid_5"/>
    <property type="match status" value="1"/>
</dbReference>
<dbReference type="GO" id="GO:0030687">
    <property type="term" value="C:preribosome, large subunit precursor"/>
    <property type="evidence" value="ECO:0007669"/>
    <property type="project" value="TreeGrafter"/>
</dbReference>
<evidence type="ECO:0000256" key="6">
    <source>
        <dbReference type="ARBA" id="ARBA00022840"/>
    </source>
</evidence>
<feature type="compositionally biased region" description="Polar residues" evidence="9">
    <location>
        <begin position="7189"/>
        <end position="7200"/>
    </location>
</feature>
<feature type="region of interest" description="Disordered" evidence="9">
    <location>
        <begin position="1308"/>
        <end position="1336"/>
    </location>
</feature>
<dbReference type="GO" id="GO:0005524">
    <property type="term" value="F:ATP binding"/>
    <property type="evidence" value="ECO:0007669"/>
    <property type="project" value="UniProtKB-KW"/>
</dbReference>
<dbReference type="GO" id="GO:0005654">
    <property type="term" value="C:nucleoplasm"/>
    <property type="evidence" value="ECO:0007669"/>
    <property type="project" value="UniProtKB-SubCell"/>
</dbReference>
<feature type="compositionally biased region" description="Basic and acidic residues" evidence="9">
    <location>
        <begin position="7201"/>
        <end position="7216"/>
    </location>
</feature>
<keyword evidence="8" id="KW-0539">Nucleus</keyword>
<evidence type="ECO:0000256" key="5">
    <source>
        <dbReference type="ARBA" id="ARBA00022741"/>
    </source>
</evidence>
<feature type="compositionally biased region" description="Basic and acidic residues" evidence="9">
    <location>
        <begin position="6699"/>
        <end position="6713"/>
    </location>
</feature>
<evidence type="ECO:0000256" key="9">
    <source>
        <dbReference type="SAM" id="MobiDB-lite"/>
    </source>
</evidence>
<dbReference type="InterPro" id="IPR040848">
    <property type="entry name" value="AAA_lid_7"/>
</dbReference>
<evidence type="ECO:0000256" key="7">
    <source>
        <dbReference type="ARBA" id="ARBA00023186"/>
    </source>
</evidence>
<feature type="compositionally biased region" description="Acidic residues" evidence="9">
    <location>
        <begin position="6818"/>
        <end position="6841"/>
    </location>
</feature>
<evidence type="ECO:0000256" key="1">
    <source>
        <dbReference type="ARBA" id="ARBA00004604"/>
    </source>
</evidence>
<organism evidence="11 12">
    <name type="scientific">Furculomyces boomerangus</name>
    <dbReference type="NCBI Taxonomy" id="61424"/>
    <lineage>
        <taxon>Eukaryota</taxon>
        <taxon>Fungi</taxon>
        <taxon>Fungi incertae sedis</taxon>
        <taxon>Zoopagomycota</taxon>
        <taxon>Kickxellomycotina</taxon>
        <taxon>Harpellomycetes</taxon>
        <taxon>Harpellales</taxon>
        <taxon>Harpellaceae</taxon>
        <taxon>Furculomyces</taxon>
    </lineage>
</organism>
<keyword evidence="7" id="KW-0143">Chaperone</keyword>
<dbReference type="STRING" id="61424.A0A2T9Z2C1"/>
<sequence length="7614" mass="857372">MNSENISNKTVDPLNLIPALQIDLVDPFSLDLVKAIQLTLEITKNFCDSDSTKTDSVKGITTNLENWLELQLYKQNNATEKPKNKGKRALNENSILDSDTSDTQTSYILSNISALMVAEAKYILDTNTKKPKKLGNNPDVRISDFIADEGTLCLNIALVFRPILVDLTSRLVSPKTKKTIIELIFGNSGSNEAIIQYNFCLFYTFGLLFDLCPQVIPVIDLFLAHSEGISTLSHYSENSDGLSTILLLFVSRLSELILNQKHLTGANENQSEVVYTDVKTVLYTYLSNKNIVIRYLACQCLGKLYKMNDGDMRAFEKKWVINYGNSTSSVEGSNVDTNRLSELSVEFFNMENSRMQVENLKLIEHNKKFNNGVIFDTFKQNSINEETVEDGKKAKFVSKKDLCGYVVDIYGVLLPCIPNELNSVQTKDSISENNIKNTLLSTKSKLVGTLTAQKILTDLALAISLHQPVLLSGPSGSGKTSAVEEMAKLTGNELITIHLGDQTDPKVLLGTYVTGAKQGDFEWQPGVLTLAVSTGRWVLVEDIDKASSDVVSILLPLLESRELFIAGRGDRIKAHSRFQLIATQTKSDTDISNSFLASQQKMSQTDEKPTLDEPILGPDSLRLGSTNGREAVSTFSFSGSGISANGCWNRVSVASMTSEELICVVSEKHANLSKISTNLVEIYEKMLDIASGKLLDSMELATMISSISNGGSSRKLNVRDFFKWCKHISHQVSIQPVYNNCGFDLMQSVDGRFTVFAEAVDCFLASESNVELFKRKLHSSAKVIGVSNERVEYYLAKHVPKISINRLRLNIGRACLPISAGNYKTPENNSNSFENVDNIINQLQKKSRRPFALTEHARKLMEKIAVSAELGEAVLLPGETGTGKTTIVQYVADMVGQKLAVVNLSQQSDSSDLLGGFRPIDTKTVAVPLKDSFDDLFTKSFSAKKNSAFLDAVRLAFVKQNWSRLAKLFVEASKMAFQANKKKKAKLVEKLDSLNNSNTLKDGDKSQTELDFIDEHIPASPAKKLKTESLSISSTLEEKQDLLDLINEINSVDEKWKEFQQQANRFVLQVQDGDSRSMVFSYTEGALVKAAKEGTWILLDEINLATAETLDCLSGLLQDENGSILLHDRGDVKPIKRHPNFRLFACMNPATDVGKKALPLGLRSRFSEFYVQPPDSVDSDLISVIERYLEPALNSSNRVIIHAIKDFYRKARKLAEDHKLADGAQKKPNYSLRTLTRSLSFAAQNASTYSLVRSVYDGLYMTFATQLDVASRDTLVTELKSIIFKGTKPNSVNSLLKRVPQSPSLLLSQSNQKSTITTGNKAHTFDKAKNSDTRNATNSDDDNYVLFGSFWLKLGNEPRDKSFETGESAKYVLTNSVLENLYALSRAVMCGEYPVLIQGPTSAGKTSMVEYLAKKTRHKFVRVNNHEHTDLQEYVGSYVVKNGKLVFQEGVLVQALRYGHWLVLDELNLAPSDVLEALNRLLDDNRELLIPETNETVRPHKDFMLFATQNPAGLYGGRKHLSRAFRNRFLELHFDQIPKSELDVVLTTRCVIAPSHSKKLVEVYSKLTELRSQSRMFEAHQGFITLRDLFRWAGRGATTHQELAEVGYMLLAERIRKPGEKVLVKEVLEKVFRAKIDPSKLYSMENLSSMPEFRDLINSQTEETQIINDVVWTFAMRRLFVLSALCIRFNEPVLMVGETGCGKTTVCQLLAISRKSDLFTLNCHQNTETADLLGGQRPVRNRSEHFKKSYELSEYIYDVILSLKMEELLVATDIESENDILASRNSGMAKLIVAIETVKDKAEFKNLVTSDEFGSSFYDLLSRITHSDKDIFTNRLKLLPEMEKIFALIKESLDSYQMATSLFEWVDGPLVRAMKSGSPFLLDEISLADDSVLERLNSVLEPSRTLLLAEKSVDLDNDTKKQSSGMSMEIVADSGFKFMATMNPGGDYGKRELSPALRNRFVELWVPSVTNSFDLFQIIKQRMSHSKSQYILNADEPSDSIEIATRSILTFMNWFTKYVDPTTPKHKKKALDQSFYIFPQISDSNVGEEEGFNLMTYLSLREYLAWADFVAKTRHLMSVSLAVVHGGCSVVLDGLGTHGAVGGLSSNAFNAFVVPKSPFFKQEISRKQATKLFFVENLMNAAGVNIKELIDNLATNSLDSSVLNVSQNMIIQDSSASLFGIIGSQLILKQIESTMNISEDKNFLSSKIVERKSVESPTKEVGVNPFYIPTDSANNMDIINRDKLDFAFHAPTSFDNLVKILRGMQIRKPLLLEGSPGVGKTTLVEALAKFSGHKLERINLSDQTDLMDLFGTDLPVENGQMGQFEWRDAPFLKAMQNGDWVLLDEINLATQSVLEGLNSCLDHRGVVYISELGKEFYCHPNFYLFAAQNPVVQGGGRKGLPKSFLSRFTQVFMDELTGSDMLTICINRFKNSSMVFSESLLSKALEFNSSVQKKVVADKNFGRSGSPWEFNLRDVYRWLEISERLSLNGRLSSKHVSDGQLIEFIRLIFVDRMRTHKDRNEMWKLIEQIFLDLEDNNEYIESCISVAKREPSLIVSSSFIQVGNALINRSNQTNCLKNKPSDILPSIDGMNFIDSAISSTNKYTLLKQNLPALSSLIHCINMQWMAVLVGSSGIGKSSMVQFLANSTGNKLLHFSMNSSVDTLELLGGFEKIDLQRHWNKLMGLVKELVSGISYSLLVEDDDKEVNDINRNTRLYAKNSEPISNSNHDDMLMDVDNEYILANGDEAVDTGYTNKQDLINDKKPLSSPEYYNKVVKNAKEMNQQLELATLQKPDTKKILNIVGLAIEAMLFVYDASVNVKLQIDKMEDIKEYKEKLVLLLMEKETSNYKSQNRVMNLYLDLLEKIHLQIVKYSELERNGVLGRFEFVDGVLIDALVNGYWLLVDKANLCSPSVLDRLNGLLEPNGVLTLGECGLVEDVNGNQVVRTIRKHENFRIILTVDPKYGELSRAMRNRGIEISMIPPKKYFNKDKIVESSFSDIYQTHKDEFRHNYKEETIDSSSMGDSINSINSGIKEIALEDDKDGKKQHSKELSTIIYNMLKSINPILDYIHVARLHQLLGIEIIVSIFGVACELTGCRQYYFSSYPSRVSTRTYSDDTNILPEANQNKQNNSSEEKKQSANIPNSSSLLRCFVQLCLQAMERLQRGGTISYKLLEMKVYSREIQSDNKLSSSLKIEHLDPVDIKNLTFSKREQIIAAISKLFGFVLDQSGWKIRKQSIKKHLDNLESNGLDLSSLFIYFASNNIVPTRSINSLMENSNTYLQILDFFSSLRSECELDSINNRNQGLFYNFEQGTIESLTESIKKAHIYSCGIASRYQPLSLKPMESMLTFLPGLTVTHSEHSKGLDELNTLILNDQIRMISNDPVLLGIKSSLYSIRLALLEGYPLNLNSSEFICNLPTDIRLIPEISILLDRVSRNQWSRVDSRKFLAKNAIVEYISKNLTSIHDSLTSLLSGYVVEFNINKLQKAKLTGISYTNQASFSKNKNTVTVNREKGVNTICHLHMAYRYNESDGTSVSLEQLAHPALAHIFPLLSYLNELTRSYIFYLVSITSETVPELLGPEFEFLLNSISESYLDLSVEHKYLIANSEEWNSFAGLVLKLSDEGNILFECLETPRSEPIDLGRLSAAVEQISTTFDSLLNHFEKYKNLDSTNLLGSIIGTQNEEKKHLKVLEKLNLNRLNTNQKFRQSIDRLNSELYKISASLDIGSNKLTRNLWQLQHAVVLPTEDLKQLEKRFIASFIHLLSLAKSESMFSKPKYRISSIARDSDNIIQALATLYTLTNSSSQQKTNDNSSLENPPDAEDLISKLEQLVTKIESVYQVSENTYKEIENNRVGSLSQSSGLSNRYRSLDITQANTSVTELSSFTHAVDKYQFENNSFDVDKFRAKNVVSDIFPLYDWQKNSKLVLKMANLVGNSSILILMGLISKNSSKITQEGGINQLLALAKEIENMPSSVDLLYMLQLPKAYYFANNDTDIMNIKNSCGLLPSIDNLTTNSDVQKEENARKGITVSRPDIKLVHFLLSCLQLRWYSDSLETTLATGAKSTSESGLQLTESNIQQIQSFLALEPELILFYNNNLLNFSNYKSISFPENANFRVLDYPDFIEKGVSINVSAFNTGFFASPSTEYCVSDGILIDCSKSTDSWKWPLYSKTSGFIDNSIWIPSTNYLVHLFEHSPISIFSETATLSTQLFKQVLLESYESGKRLIENVNYSNNTSCPNLSYAQIRELDAVSEELFGFISINISHYLSEYLKLYFGLFGSRFFYSDYSNIESEQNLVEVSKNNYDIFKKEIGNSSLTNNLLITVTKIQTLIQYTKTSFDSRRGNAEKLKLLFTDFTEISTKVYKYLVKTENSQKENHYSSGALSTIYQLGNMAFIKSSASVLSAIDSYCYLYKNSYQRNEFYVNKCQSMICKSLVEISLSVLISLVPSNPVDPASKTLDLLEWSVQSMISQNFNFMISSVFNNTYGSSENSSLQQHYSKMVKENILESNKLSSQAVFRRKIGSLESPSNSNKLSFQMNKNHENSIDIVSNNELKSKEYSFSFLWLDIKKMMDNILNPERISNLLNELFFTFENQNGSNSVSVSSFSTMIRTFNKAKDSTLSIEKSLRLGSEKLSQEYDEGFRDLVLLWNNRIDSIRLNLVRLASMCNPNIVFENPTRETILRLIGKELIIFPESFTPNHHFYNHAFGRVSGTSFDLSEEPDTSFTNTIDNLRFLASDQTLNTVKYILKLFRIQIQLSAGKEYSEIVGSNSLISNSLDGSENPIYLKYLVHILSRISVSVLISKSLDLSMLNLLNSIFGEIYTTWRNLDELRQKQQAERDSLYKKKSKAVKSDTLKDISDVERSDLEFSEWFPSFEKEFEIDELDILNDSNEGIKKKNANGLNDNDGDDENDEVGNIEIPELDSKMLSSVFSIHKWVLDHFNPKASPTNANYSEISETGLSEPNENVTNTVDSIAYLLKSSLGEGYQLSSEIGGKFYALIENNEIIENIPEMKNGTFDTMYFRKYVDEIQSAFNLTQISALLKQINDPEVKVLSISRKQAEATAQKPTNAILESGGISSKSSLDSSNTKDIKNSSGINIPDTPYDDKSNRLQLRLGNSWFTDTTNPVATLVSYRLEDYEFYDFYHSSNYSQAQLIYPTVNPLMVRVENLLDEYNDNAVLEQIRKLCTKIIRLPINTPIAKLLSGIESLLQRATDWENYNSSKATSVQLQLDIITKQIVKWRQIELYSWPTLMKIEFKNVSQKSYQYWFNMFSALVLVKHFDYDSIVRLLTNTNQCTKEDINTAISLLPLSENDVEPSSIIEIVDRLLQTCAIGEFHGRLQLLKTFSKHRSAQLHLINRAKKLIKLASSLLGVEENVLSSPQLKLDNESFTDRILSTLESSIQYYSQFSSFLDTAIKDNRLAISRELAEYVKISSFSDVNPISLKLSAKRTHLHLAKCLRKWRDYLMSPVNQIIENHIKSHIQAASLDSFNNGFAVPNSNNDNSIPSKSGSIESLLNIFSTYSTNSGCSSGCITCKHYSILWDGKSEYISSLARASGLENLDSFITEIQSLGFGWPSISHLKGDKETDNSSEKVAKLSSKRSKKIKKSADLAIKYLKNYWNLSNWKISRVETNPSSYETTNLITKVHSRVINTLSTSSNPMQAAQFLEFEKWNNLRNNKVGISKFQIPEKIHFWNTPFPNPLSIVRTLSSSRLEKIYSKMLFGVDNDSSNSSEYLTFDSLVVYIKSLSKEVKHFQSLTTPPELLNKAEKLLKDAESKKQNKSKSSKTKKSKAVSLVDAFTGTKIVKYKGTLKVVTSSKKEQLSTNDNHHNTVNTSNSTFEDNEDVQMETNLLETEQNDIDGVVEDSAQLEDGETSSDDESTITKAEAMEIQNKAIKSYWSQQKQLRQKLLIDTIKQFKKLGLNPNTKITKDESANEKKGSSLVGPYELSGEIEKLDSFSIEDYVKSIHQLDGLDSENLILTSSHASFPLLVQSDKDFFEHLTYLHQAHRAAYYLNNFNKSTEKVTGRNEITQQQIDRLFGMTLHWSQYLKDERNVVCQMLKEVTQLNNYVSLFYPTSVVSKVHQNQNSIPISTNLLLKSSETIASEGNIIMESDTLKTFIDKIVEAILKSITGVKTVTDALTISKNSISKSTKSISFNPANGSQTNVSIDLYGASKESILNDQYSDLIESEYGYRDCAELMEKLENLLSESLPYQKLLTNINYKVSSFASSVGISGSLFFGLLSGLNKNSKITEDEKHSTSLPPLTVSQLLFSTEFISKLKNSINEISIQHPQFIQFIQPVQFAVNEALIGTERINDHLLFEKQDVDMENSDLCIDSNKSIRNPEQLNNSILDSMINSLVIKISVFGNAVTVSMQNSFKVLDSFDQKTTAFSDFYRIYGNTEYGLESSPSMVDEWNLHSNEVKSRVELFQSLYNSLGVVQMSNLLKEMGEELGELFNKIAWISHRKNESNDNATESKDGLKYSNEPDIKEYADYVDFLHYQFSDCGRVFTQLMASVFTRGIASNDALTNHSNVGSEEEEDDSVGSGKREGEFDTDAAGMGEGSTEGAKNVSNEIENEDQVLGATQKDKEEPQEKNNDPISRNEDSIEMEADFEGEIGEADLESDEDNDDNNNDDSDLEIDDKMGDVDITDPTAVDEKMWQDQDEDGPNESGKDKNPDRQVNQSVDKGSTDQEMVAKDEDDEAKDGDNGDDTDKSKGSDGEENTDDLDNNEPNGMGSKLPIADVENDVGEQMDLPDDLNLDNGNEKNNEEESNEIPDFEGPEDEVPDKKKGKDDNSEIEDKDGNDFGEEENISDPNDNANEANNNEDMDVDKNEDENSTEAGTEEVQDETKEENLMDQDENEKSENQMTGENVEDLEKEIEDQDMDDKGEGEDASESQKMDKTSNDVGEEKQSYGFGLDSGDNDDMMHQDQSSETNKNTDQSMSEAQNENQSQAKTEGGQSGGDQGSENAQNQNYNFDNSAQSSDLKPLSQSNADNNMKNDSQRQQNQPNRKTLQKMLEQQNNPLRSLADAMDRWEQKLNLIERDSEDTNMDSSSYNNEDSKNENNDHSDMGAQYQLVGENENHDSTAMADADIDMVKQQLDSIRNASEIKPDDENLDSSRTIEKDLDKTKENENDESDYKMIDEAESLENQNYNPVDNQENHESVKMESAMDRIKALSKINQSETVSENEENDNQQGSENENNADNPKDSLDESSPNKDNSESVDLMENMLFTYENAEKDDNENKETNLHEDNEANLDQLSKDTEDLKLGEQPKKVVDLEKLKEDLEQATIEWHSNGQDANDALALWNGYVTSSHENSMRLCEQLRLILEPTLASHLKGDYRTGKRLNMKRIIPYIASQYKRDKIWLRRTKPMKRQYQVMLAIDDSKSMASTDSNNLDGFKSGHAIRLTYETLALLTNSLQLLEVGETSIVSFGNEVKLLHPFGNDLSLDSGARIISQLKFNQEGTDIGHLLETAIGLFNPNALLNESIGGISGEMGNNDLWKLLLILSDGICQNHSQLKQLVRTAAEMRIMIVFIVLDRNPESNEQNTSIGKNAAGSSITDIKQVQYQTGKSGKLELVMTKYLDTFPFDFYVVLRSIDGLPEVLSDALRQFFALVGTE</sequence>
<name>A0A2T9Z2C1_9FUNG</name>
<feature type="compositionally biased region" description="Polar residues" evidence="9">
    <location>
        <begin position="7143"/>
        <end position="7153"/>
    </location>
</feature>
<dbReference type="SMART" id="SM00382">
    <property type="entry name" value="AAA"/>
    <property type="match status" value="5"/>
</dbReference>
<dbReference type="Gene3D" id="3.40.50.300">
    <property type="entry name" value="P-loop containing nucleotide triphosphate hydrolases"/>
    <property type="match status" value="7"/>
</dbReference>
<feature type="region of interest" description="Disordered" evidence="9">
    <location>
        <begin position="5067"/>
        <end position="5099"/>
    </location>
</feature>
<dbReference type="EMBL" id="MBFT01000071">
    <property type="protein sequence ID" value="PVU98684.1"/>
    <property type="molecule type" value="Genomic_DNA"/>
</dbReference>
<dbReference type="InterPro" id="IPR025662">
    <property type="entry name" value="Sigma_54_int_dom_ATP-bd_1"/>
</dbReference>
<dbReference type="FunFam" id="3.40.50.300:FF:000142">
    <property type="entry name" value="Midasin"/>
    <property type="match status" value="1"/>
</dbReference>
<evidence type="ECO:0000313" key="11">
    <source>
        <dbReference type="EMBL" id="PVU98684.1"/>
    </source>
</evidence>
<evidence type="ECO:0000256" key="2">
    <source>
        <dbReference type="ARBA" id="ARBA00004642"/>
    </source>
</evidence>
<dbReference type="PANTHER" id="PTHR48103">
    <property type="entry name" value="MIDASIN-RELATED"/>
    <property type="match status" value="1"/>
</dbReference>
<keyword evidence="5" id="KW-0547">Nucleotide-binding</keyword>
<dbReference type="InterPro" id="IPR027417">
    <property type="entry name" value="P-loop_NTPase"/>
</dbReference>
<feature type="compositionally biased region" description="Basic and acidic residues" evidence="9">
    <location>
        <begin position="5812"/>
        <end position="5824"/>
    </location>
</feature>
<feature type="compositionally biased region" description="Acidic residues" evidence="9">
    <location>
        <begin position="6714"/>
        <end position="6723"/>
    </location>
</feature>
<dbReference type="PANTHER" id="PTHR48103:SF2">
    <property type="entry name" value="MIDASIN"/>
    <property type="match status" value="1"/>
</dbReference>
<dbReference type="Proteomes" id="UP000245699">
    <property type="component" value="Unassembled WGS sequence"/>
</dbReference>
<feature type="region of interest" description="Disordered" evidence="9">
    <location>
        <begin position="7100"/>
        <end position="7163"/>
    </location>
</feature>
<dbReference type="Pfam" id="PF17867">
    <property type="entry name" value="AAA_lid_7"/>
    <property type="match status" value="3"/>
</dbReference>
<dbReference type="OrthoDB" id="5186at2759"/>
<feature type="compositionally biased region" description="Acidic residues" evidence="9">
    <location>
        <begin position="6764"/>
        <end position="6779"/>
    </location>
</feature>
<dbReference type="SMART" id="SM00327">
    <property type="entry name" value="VWA"/>
    <property type="match status" value="1"/>
</dbReference>
<dbReference type="FunFam" id="3.40.50.300:FF:000712">
    <property type="entry name" value="Midasin"/>
    <property type="match status" value="1"/>
</dbReference>
<feature type="compositionally biased region" description="Polar residues" evidence="9">
    <location>
        <begin position="91"/>
        <end position="100"/>
    </location>
</feature>
<dbReference type="FunFam" id="3.40.50.300:FF:000582">
    <property type="entry name" value="Midasin"/>
    <property type="match status" value="1"/>
</dbReference>
<comment type="caution">
    <text evidence="11">The sequence shown here is derived from an EMBL/GenBank/DDBJ whole genome shotgun (WGS) entry which is preliminary data.</text>
</comment>
<dbReference type="GO" id="GO:0000055">
    <property type="term" value="P:ribosomal large subunit export from nucleus"/>
    <property type="evidence" value="ECO:0007669"/>
    <property type="project" value="TreeGrafter"/>
</dbReference>
<feature type="compositionally biased region" description="Low complexity" evidence="9">
    <location>
        <begin position="5067"/>
        <end position="5082"/>
    </location>
</feature>
<dbReference type="SUPFAM" id="SSF52540">
    <property type="entry name" value="P-loop containing nucleoside triphosphate hydrolases"/>
    <property type="match status" value="6"/>
</dbReference>
<reference evidence="11 12" key="1">
    <citation type="journal article" date="2018" name="MBio">
        <title>Comparative Genomics Reveals the Core Gene Toolbox for the Fungus-Insect Symbiosis.</title>
        <authorList>
            <person name="Wang Y."/>
            <person name="Stata M."/>
            <person name="Wang W."/>
            <person name="Stajich J.E."/>
            <person name="White M.M."/>
            <person name="Moncalvo J.M."/>
        </authorList>
    </citation>
    <scope>NUCLEOTIDE SEQUENCE [LARGE SCALE GENOMIC DNA]</scope>
    <source>
        <strain evidence="11 12">AUS-77-4</strain>
    </source>
</reference>
<feature type="region of interest" description="Disordered" evidence="9">
    <location>
        <begin position="3107"/>
        <end position="3139"/>
    </location>
</feature>
<feature type="region of interest" description="Disordered" evidence="9">
    <location>
        <begin position="78"/>
        <end position="100"/>
    </location>
</feature>
<comment type="similarity">
    <text evidence="3">Belongs to the midasin family.</text>
</comment>
<feature type="compositionally biased region" description="Acidic residues" evidence="9">
    <location>
        <begin position="6600"/>
        <end position="6634"/>
    </location>
</feature>
<feature type="region of interest" description="Disordered" evidence="9">
    <location>
        <begin position="598"/>
        <end position="619"/>
    </location>
</feature>
<dbReference type="PROSITE" id="PS50234">
    <property type="entry name" value="VWFA"/>
    <property type="match status" value="1"/>
</dbReference>
<feature type="region of interest" description="Disordered" evidence="9">
    <location>
        <begin position="7232"/>
        <end position="7251"/>
    </location>
</feature>
<dbReference type="PROSITE" id="PS00675">
    <property type="entry name" value="SIGMA54_INTERACT_1"/>
    <property type="match status" value="1"/>
</dbReference>
<feature type="compositionally biased region" description="Acidic residues" evidence="9">
    <location>
        <begin position="6738"/>
        <end position="6753"/>
    </location>
</feature>
<feature type="compositionally biased region" description="Polar residues" evidence="9">
    <location>
        <begin position="6923"/>
        <end position="6949"/>
    </location>
</feature>
<evidence type="ECO:0000256" key="3">
    <source>
        <dbReference type="ARBA" id="ARBA00007188"/>
    </source>
</evidence>
<feature type="compositionally biased region" description="Acidic residues" evidence="9">
    <location>
        <begin position="6866"/>
        <end position="6889"/>
    </location>
</feature>
<feature type="compositionally biased region" description="Acidic residues" evidence="9">
    <location>
        <begin position="6790"/>
        <end position="6806"/>
    </location>
</feature>
<keyword evidence="6" id="KW-0067">ATP-binding</keyword>
<dbReference type="GO" id="GO:0005730">
    <property type="term" value="C:nucleolus"/>
    <property type="evidence" value="ECO:0007669"/>
    <property type="project" value="UniProtKB-SubCell"/>
</dbReference>
<feature type="compositionally biased region" description="Basic and acidic residues" evidence="9">
    <location>
        <begin position="7053"/>
        <end position="7064"/>
    </location>
</feature>
<feature type="compositionally biased region" description="Basic and acidic residues" evidence="9">
    <location>
        <begin position="7232"/>
        <end position="7248"/>
    </location>
</feature>
<dbReference type="SUPFAM" id="SSF53300">
    <property type="entry name" value="vWA-like"/>
    <property type="match status" value="1"/>
</dbReference>
<feature type="compositionally biased region" description="Basic and acidic residues" evidence="9">
    <location>
        <begin position="6780"/>
        <end position="6789"/>
    </location>
</feature>
<feature type="compositionally biased region" description="Basic and acidic residues" evidence="9">
    <location>
        <begin position="7154"/>
        <end position="7163"/>
    </location>
</feature>
<feature type="region of interest" description="Disordered" evidence="9">
    <location>
        <begin position="7175"/>
        <end position="7218"/>
    </location>
</feature>
<dbReference type="InterPro" id="IPR036465">
    <property type="entry name" value="vWFA_dom_sf"/>
</dbReference>
<feature type="compositionally biased region" description="Basic and acidic residues" evidence="9">
    <location>
        <begin position="1323"/>
        <end position="1332"/>
    </location>
</feature>
<dbReference type="GO" id="GO:0016887">
    <property type="term" value="F:ATP hydrolysis activity"/>
    <property type="evidence" value="ECO:0007669"/>
    <property type="project" value="InterPro"/>
</dbReference>
<feature type="compositionally biased region" description="Polar residues" evidence="9">
    <location>
        <begin position="3107"/>
        <end position="3130"/>
    </location>
</feature>
<dbReference type="InterPro" id="IPR041190">
    <property type="entry name" value="Midasin_AAA_lid_5"/>
</dbReference>
<feature type="compositionally biased region" description="Basic and acidic residues" evidence="9">
    <location>
        <begin position="7025"/>
        <end position="7038"/>
    </location>
</feature>
<protein>
    <recommendedName>
        <fullName evidence="4">Midasin</fullName>
    </recommendedName>
</protein>
<feature type="region of interest" description="Disordered" evidence="9">
    <location>
        <begin position="5812"/>
        <end position="5833"/>
    </location>
</feature>
<keyword evidence="12" id="KW-1185">Reference proteome</keyword>
<feature type="compositionally biased region" description="Polar residues" evidence="9">
    <location>
        <begin position="1311"/>
        <end position="1321"/>
    </location>
</feature>
<dbReference type="InterPro" id="IPR003593">
    <property type="entry name" value="AAA+_ATPase"/>
</dbReference>
<evidence type="ECO:0000313" key="12">
    <source>
        <dbReference type="Proteomes" id="UP000245699"/>
    </source>
</evidence>